<name>A0A4Q0VQV1_9BACI</name>
<dbReference type="Proteomes" id="UP000290649">
    <property type="component" value="Unassembled WGS sequence"/>
</dbReference>
<organism evidence="2 3">
    <name type="scientific">Anaerobacillus alkaliphilus</name>
    <dbReference type="NCBI Taxonomy" id="1548597"/>
    <lineage>
        <taxon>Bacteria</taxon>
        <taxon>Bacillati</taxon>
        <taxon>Bacillota</taxon>
        <taxon>Bacilli</taxon>
        <taxon>Bacillales</taxon>
        <taxon>Bacillaceae</taxon>
        <taxon>Anaerobacillus</taxon>
    </lineage>
</organism>
<reference evidence="2 3" key="1">
    <citation type="journal article" date="2019" name="Int. J. Syst. Evol. Microbiol.">
        <title>Anaerobacillus alkaliphilus sp. nov., a novel alkaliphilic and moderately halophilic bacterium.</title>
        <authorList>
            <person name="Borsodi A.K."/>
            <person name="Aszalos J.M."/>
            <person name="Bihari P."/>
            <person name="Nagy I."/>
            <person name="Schumann P."/>
            <person name="Sproer C."/>
            <person name="Kovacs A.L."/>
            <person name="Boka K."/>
            <person name="Dobosy P."/>
            <person name="Ovari M."/>
            <person name="Szili-Kovacs T."/>
            <person name="Toth E."/>
        </authorList>
    </citation>
    <scope>NUCLEOTIDE SEQUENCE [LARGE SCALE GENOMIC DNA]</scope>
    <source>
        <strain evidence="2 3">B16-10</strain>
    </source>
</reference>
<dbReference type="AlphaFoldDB" id="A0A4Q0VQV1"/>
<protein>
    <submittedName>
        <fullName evidence="2">Uncharacterized protein</fullName>
    </submittedName>
</protein>
<keyword evidence="1" id="KW-0472">Membrane</keyword>
<keyword evidence="3" id="KW-1185">Reference proteome</keyword>
<comment type="caution">
    <text evidence="2">The sequence shown here is derived from an EMBL/GenBank/DDBJ whole genome shotgun (WGS) entry which is preliminary data.</text>
</comment>
<sequence length="151" mass="17767">MKKTNIIQLLTVSFYLVFGIIVGVVFDKQWLSDEQMKYVQRLRVENDLLIQEKQSWVRYVENEFNDIRFYTTAEDEHFQNLNLLLGSIGVTLERLPETMGLYQQGIIISLGEELEETYGLPHLTLKAIPKHEVDVNLMYLSLLRMKEELLQ</sequence>
<feature type="transmembrane region" description="Helical" evidence="1">
    <location>
        <begin position="6"/>
        <end position="26"/>
    </location>
</feature>
<dbReference type="OrthoDB" id="2887363at2"/>
<keyword evidence="1" id="KW-0812">Transmembrane</keyword>
<proteinExistence type="predicted"/>
<accession>A0A4Q0VQV1</accession>
<evidence type="ECO:0000313" key="3">
    <source>
        <dbReference type="Proteomes" id="UP000290649"/>
    </source>
</evidence>
<evidence type="ECO:0000313" key="2">
    <source>
        <dbReference type="EMBL" id="RXI99530.1"/>
    </source>
</evidence>
<evidence type="ECO:0000256" key="1">
    <source>
        <dbReference type="SAM" id="Phobius"/>
    </source>
</evidence>
<keyword evidence="1" id="KW-1133">Transmembrane helix</keyword>
<gene>
    <name evidence="2" type="ORF">DS745_15050</name>
</gene>
<dbReference type="RefSeq" id="WP_129079041.1">
    <property type="nucleotide sequence ID" value="NZ_QOUX01000045.1"/>
</dbReference>
<dbReference type="EMBL" id="QOUX01000045">
    <property type="protein sequence ID" value="RXI99530.1"/>
    <property type="molecule type" value="Genomic_DNA"/>
</dbReference>